<feature type="compositionally biased region" description="Basic and acidic residues" evidence="6">
    <location>
        <begin position="127"/>
        <end position="137"/>
    </location>
</feature>
<dbReference type="OrthoDB" id="1707486at2759"/>
<dbReference type="GeneID" id="13884719"/>
<dbReference type="EMBL" id="HE650822">
    <property type="protein sequence ID" value="CCF56837.1"/>
    <property type="molecule type" value="Genomic_DNA"/>
</dbReference>
<dbReference type="FunCoup" id="H2AR37">
    <property type="interactions" value="276"/>
</dbReference>
<dbReference type="InterPro" id="IPR003958">
    <property type="entry name" value="CBFA_NFYB_domain"/>
</dbReference>
<dbReference type="eggNOG" id="KOG0870">
    <property type="taxonomic scope" value="Eukaryota"/>
</dbReference>
<dbReference type="STRING" id="1071382.H2AR37"/>
<dbReference type="PANTHER" id="PTHR46172">
    <property type="entry name" value="DNA POLYMERASE EPSILON SUBUNIT 3"/>
    <property type="match status" value="1"/>
</dbReference>
<dbReference type="InterPro" id="IPR051377">
    <property type="entry name" value="DNA_Pol-Epsilon_Subunit"/>
</dbReference>
<gene>
    <name evidence="8" type="primary">KAFR0B05420</name>
    <name evidence="8" type="ORF">KAFR_0B05420</name>
</gene>
<evidence type="ECO:0000256" key="4">
    <source>
        <dbReference type="ARBA" id="ARBA00039775"/>
    </source>
</evidence>
<dbReference type="GO" id="GO:0008623">
    <property type="term" value="C:CHRAC"/>
    <property type="evidence" value="ECO:0007669"/>
    <property type="project" value="EnsemblFungi"/>
</dbReference>
<dbReference type="KEGG" id="kaf:KAFR_0B05420"/>
<evidence type="ECO:0000256" key="5">
    <source>
        <dbReference type="ARBA" id="ARBA00042096"/>
    </source>
</evidence>
<feature type="compositionally biased region" description="Basic and acidic residues" evidence="6">
    <location>
        <begin position="155"/>
        <end position="166"/>
    </location>
</feature>
<dbReference type="GO" id="GO:0008310">
    <property type="term" value="F:single-stranded DNA 3'-5' DNA exonuclease activity"/>
    <property type="evidence" value="ECO:0007669"/>
    <property type="project" value="EnsemblFungi"/>
</dbReference>
<evidence type="ECO:0000313" key="9">
    <source>
        <dbReference type="Proteomes" id="UP000005220"/>
    </source>
</evidence>
<dbReference type="GO" id="GO:0003690">
    <property type="term" value="F:double-stranded DNA binding"/>
    <property type="evidence" value="ECO:0007669"/>
    <property type="project" value="EnsemblFungi"/>
</dbReference>
<evidence type="ECO:0000256" key="3">
    <source>
        <dbReference type="ARBA" id="ARBA00023242"/>
    </source>
</evidence>
<dbReference type="CDD" id="cd22928">
    <property type="entry name" value="HFD_POLE3_DPB4"/>
    <property type="match status" value="1"/>
</dbReference>
<organism evidence="8 9">
    <name type="scientific">Kazachstania africana (strain ATCC 22294 / BCRC 22015 / CBS 2517 / CECT 1963 / NBRC 1671 / NRRL Y-8276)</name>
    <name type="common">Yeast</name>
    <name type="synonym">Kluyveromyces africanus</name>
    <dbReference type="NCBI Taxonomy" id="1071382"/>
    <lineage>
        <taxon>Eukaryota</taxon>
        <taxon>Fungi</taxon>
        <taxon>Dikarya</taxon>
        <taxon>Ascomycota</taxon>
        <taxon>Saccharomycotina</taxon>
        <taxon>Saccharomycetes</taxon>
        <taxon>Saccharomycetales</taxon>
        <taxon>Saccharomycetaceae</taxon>
        <taxon>Kazachstania</taxon>
    </lineage>
</organism>
<keyword evidence="2" id="KW-0235">DNA replication</keyword>
<dbReference type="PANTHER" id="PTHR46172:SF1">
    <property type="entry name" value="DNA POLYMERASE EPSILON SUBUNIT 3"/>
    <property type="match status" value="1"/>
</dbReference>
<feature type="region of interest" description="Disordered" evidence="6">
    <location>
        <begin position="127"/>
        <end position="197"/>
    </location>
</feature>
<dbReference type="InParanoid" id="H2AR37"/>
<feature type="domain" description="Transcription factor CBF/NF-Y/archaeal histone" evidence="7">
    <location>
        <begin position="33"/>
        <end position="101"/>
    </location>
</feature>
<keyword evidence="3" id="KW-0539">Nucleus</keyword>
<dbReference type="GO" id="GO:0043596">
    <property type="term" value="C:nuclear replication fork"/>
    <property type="evidence" value="ECO:0007669"/>
    <property type="project" value="EnsemblFungi"/>
</dbReference>
<dbReference type="SUPFAM" id="SSF47113">
    <property type="entry name" value="Histone-fold"/>
    <property type="match status" value="1"/>
</dbReference>
<dbReference type="GO" id="GO:0008622">
    <property type="term" value="C:epsilon DNA polymerase complex"/>
    <property type="evidence" value="ECO:0007669"/>
    <property type="project" value="EnsemblFungi"/>
</dbReference>
<proteinExistence type="predicted"/>
<dbReference type="GO" id="GO:1903775">
    <property type="term" value="P:regulation of DNA double-strand break processing"/>
    <property type="evidence" value="ECO:0007669"/>
    <property type="project" value="EnsemblFungi"/>
</dbReference>
<dbReference type="GO" id="GO:0031492">
    <property type="term" value="F:nucleosomal DNA binding"/>
    <property type="evidence" value="ECO:0007669"/>
    <property type="project" value="EnsemblFungi"/>
</dbReference>
<dbReference type="GO" id="GO:0030337">
    <property type="term" value="F:DNA polymerase processivity factor activity"/>
    <property type="evidence" value="ECO:0007669"/>
    <property type="project" value="EnsemblFungi"/>
</dbReference>
<dbReference type="GO" id="GO:0031507">
    <property type="term" value="P:heterochromatin formation"/>
    <property type="evidence" value="ECO:0007669"/>
    <property type="project" value="TreeGrafter"/>
</dbReference>
<dbReference type="GO" id="GO:0046982">
    <property type="term" value="F:protein heterodimerization activity"/>
    <property type="evidence" value="ECO:0007669"/>
    <property type="project" value="InterPro"/>
</dbReference>
<dbReference type="Gene3D" id="1.10.20.10">
    <property type="entry name" value="Histone, subunit A"/>
    <property type="match status" value="1"/>
</dbReference>
<reference evidence="8 9" key="1">
    <citation type="journal article" date="2011" name="Proc. Natl. Acad. Sci. U.S.A.">
        <title>Evolutionary erosion of yeast sex chromosomes by mating-type switching accidents.</title>
        <authorList>
            <person name="Gordon J.L."/>
            <person name="Armisen D."/>
            <person name="Proux-Wera E."/>
            <person name="Oheigeartaigh S.S."/>
            <person name="Byrne K.P."/>
            <person name="Wolfe K.H."/>
        </authorList>
    </citation>
    <scope>NUCLEOTIDE SEQUENCE [LARGE SCALE GENOMIC DNA]</scope>
    <source>
        <strain evidence="9">ATCC 22294 / BCRC 22015 / CBS 2517 / CECT 1963 / NBRC 1671 / NRRL Y-8276</strain>
    </source>
</reference>
<name>H2AR37_KAZAF</name>
<protein>
    <recommendedName>
        <fullName evidence="4">DNA polymerase epsilon subunit D</fullName>
    </recommendedName>
    <alternativeName>
        <fullName evidence="5">DNA polymerase II subunit D</fullName>
    </alternativeName>
</protein>
<evidence type="ECO:0000256" key="2">
    <source>
        <dbReference type="ARBA" id="ARBA00022705"/>
    </source>
</evidence>
<evidence type="ECO:0000313" key="8">
    <source>
        <dbReference type="EMBL" id="CCF56837.1"/>
    </source>
</evidence>
<dbReference type="GO" id="GO:0042276">
    <property type="term" value="P:error-prone translesion synthesis"/>
    <property type="evidence" value="ECO:0007669"/>
    <property type="project" value="EnsemblFungi"/>
</dbReference>
<sequence>MPPKGWRKDAQGNYPTTSYIKEQENITIDDLLFPKSIIVRLAKEVQDANNGDKKLVISKDASLALQRSATVFVNHLLLFAREIAREQDKKSCNSDDVLNALDHIGLPGLKALVVNRLDDYQKAQELKRQNKKTEQRDLVTQNDVEENQLEENDEDINKRVKLDERSNQTPAEEETPIQDENQSVTEDQDTNMLADES</sequence>
<dbReference type="HOGENOM" id="CLU_087036_1_0_1"/>
<dbReference type="GO" id="GO:0006272">
    <property type="term" value="P:leading strand elongation"/>
    <property type="evidence" value="ECO:0007669"/>
    <property type="project" value="EnsemblFungi"/>
</dbReference>
<keyword evidence="9" id="KW-1185">Reference proteome</keyword>
<comment type="subcellular location">
    <subcellularLocation>
        <location evidence="1">Nucleus</location>
    </subcellularLocation>
</comment>
<feature type="compositionally biased region" description="Acidic residues" evidence="6">
    <location>
        <begin position="143"/>
        <end position="154"/>
    </location>
</feature>
<dbReference type="InterPro" id="IPR009072">
    <property type="entry name" value="Histone-fold"/>
</dbReference>
<evidence type="ECO:0000256" key="6">
    <source>
        <dbReference type="SAM" id="MobiDB-lite"/>
    </source>
</evidence>
<evidence type="ECO:0000259" key="7">
    <source>
        <dbReference type="Pfam" id="PF00808"/>
    </source>
</evidence>
<dbReference type="Proteomes" id="UP000005220">
    <property type="component" value="Chromosome 2"/>
</dbReference>
<dbReference type="AlphaFoldDB" id="H2AR37"/>
<evidence type="ECO:0000256" key="1">
    <source>
        <dbReference type="ARBA" id="ARBA00004123"/>
    </source>
</evidence>
<dbReference type="RefSeq" id="XP_003955972.1">
    <property type="nucleotide sequence ID" value="XM_003955923.1"/>
</dbReference>
<dbReference type="Pfam" id="PF00808">
    <property type="entry name" value="CBFD_NFYB_HMF"/>
    <property type="match status" value="1"/>
</dbReference>
<dbReference type="GO" id="GO:0003697">
    <property type="term" value="F:single-stranded DNA binding"/>
    <property type="evidence" value="ECO:0007669"/>
    <property type="project" value="EnsemblFungi"/>
</dbReference>
<accession>H2AR37</accession>